<proteinExistence type="predicted"/>
<sequence length="1510" mass="169559">MHDCLCPSTPTAERRKPITTSSKNTSCFTTSDNNCNNNCSRCDILYSCTNFPDKSISHYTTATGEDCSCLNCVCSEMEIQNQTCDCVTCVCSVCFENGKKAPYTTYIPSTTCDCQNCVCSVCPSPAGQPKDRGDKGITAPRSGLQPIEQSKGQTYSFCKCLTCDVDGREPNFHNPQLECNCNICKCSPCTHQVHTEHTQKVHTEHFVGQPMGHTSSFCKCLTCDVDGREPNFHNPQLECNCNICKCSPCTHKVHTEHTQKVHTEHFVGESTGRTSSFCKCLTCDVDGTELQSFHNPQLECNCNICKCSPCTNPNKALKTIASSNTRDLLTDQCKCFTCQDATMHKPDFFKTKVSCNCAKCECDPCADEDKRRQLETKQGGTIAVLGSNLPSTGVDYCPCTNTCTCLTCQDASMHKPDFFKTRVSCNCLECRCDPCIAENKQRHIPRHIEEGENQLVCSNDDCHCDPCPDSTKAVYKNQVEIVEQTKGEPCDCYICKCSMCKDPNVTQAKGDITRETQISKCHCTKCTCEPGDPAIHPITLKEDKTRNCNCVTCTCSPCDFPNSAQQALNCQCIVCQCSLCQLTNDQLPVSPLMPCNCTVCKCNPCGDPNKYRDQIDHEPHLAGCDCLTCTCNPCADPAVQRSKQPDQLIQEAGHPQQFGAHEMKNCNCVQCCCKGSTAEQREKKVDATDEEVPCSCPICMCKKDKNTHGKGDEIYADEKMVESKYKSTPSSKCTCETCRCGDGTKQLAKTDVPIQITRSIHDRDCICKECLCEELQKTSTIEFVKCHCSTCNCVDCLFRQPEPQRKIQDRTITKIPTHCTCRDKMANECICKECKSFSDVSTELDDKATNSLCSCSACSCLTCHTKKVENIENMKCYCEKCKCENCKFIKYQTREFNIKEELGDNKNLCTCSPCSCTDCVLNNKIEGKAIKNNNPCPILEAKCTCVEIPMSQPTRIEQQSEYVPNVPKMKQHHSYAAYHAFVDPIHVHKKLQNLTSLPETEKIKAAKGQKIEAENLYNYLPILLPQSAMPVRTQAKRKKNYKSSKSKKARGLTRSAELSRFKQFGLSRSKPIPYSEEVFPVSQSDVTNNRTIFHQLDPNLPEKPYDLTGNNKSFLKDKCKYEEQIKILKKTLNKIKGLKEKYAHNSHKRSVFKKSCEYEESISEISTAFKNLKKHCKADDKTIKELTEELKRYTSSTTFFNISTSVQQESEYDHTVTELSVDIQQQFPCYNPLRTSVPNIPVVQQETVKIRPATATLGQRRRGNICDCALCTNAHPDIYSNTGYKISSRHSKLIRTINYDTFNKPNTLSHNLALTCKEDKRESEFPPYYILQPYCLTKENIPVECENHHETEMINAPDFVQPAAGLNETVNTWRNKCATDNANDIKMTKNVETQSFDRPKFNGVACKCGKYHKDNRFVNLTGFKVINVKRITVDSIVVEWKCPKSKAVTGYDIEINGKQKSKILSGWRTCAMIHSVDLSSVLYISIYAITPCGRCEPPAKAIYEIKQKSK</sequence>
<name>A0ABM5JTB6_DIAVI</name>
<feature type="region of interest" description="Disordered" evidence="1">
    <location>
        <begin position="1031"/>
        <end position="1052"/>
    </location>
</feature>
<reference evidence="2" key="1">
    <citation type="submission" date="2025-05" db="UniProtKB">
        <authorList>
            <consortium name="EnsemblMetazoa"/>
        </authorList>
    </citation>
    <scope>IDENTIFICATION</scope>
</reference>
<dbReference type="GeneID" id="126881153"/>
<evidence type="ECO:0000313" key="2">
    <source>
        <dbReference type="EnsemblMetazoa" id="XP_050501182.1"/>
    </source>
</evidence>
<feature type="compositionally biased region" description="Basic residues" evidence="1">
    <location>
        <begin position="1034"/>
        <end position="1051"/>
    </location>
</feature>
<evidence type="ECO:0000256" key="1">
    <source>
        <dbReference type="SAM" id="MobiDB-lite"/>
    </source>
</evidence>
<keyword evidence="3" id="KW-1185">Reference proteome</keyword>
<evidence type="ECO:0008006" key="4">
    <source>
        <dbReference type="Google" id="ProtNLM"/>
    </source>
</evidence>
<dbReference type="EnsemblMetazoa" id="XM_050645225.1">
    <property type="protein sequence ID" value="XP_050501182.1"/>
    <property type="gene ID" value="LOC126881153"/>
</dbReference>
<dbReference type="Proteomes" id="UP001652700">
    <property type="component" value="Unplaced"/>
</dbReference>
<organism evidence="2 3">
    <name type="scientific">Diabrotica virgifera virgifera</name>
    <name type="common">western corn rootworm</name>
    <dbReference type="NCBI Taxonomy" id="50390"/>
    <lineage>
        <taxon>Eukaryota</taxon>
        <taxon>Metazoa</taxon>
        <taxon>Ecdysozoa</taxon>
        <taxon>Arthropoda</taxon>
        <taxon>Hexapoda</taxon>
        <taxon>Insecta</taxon>
        <taxon>Pterygota</taxon>
        <taxon>Neoptera</taxon>
        <taxon>Endopterygota</taxon>
        <taxon>Coleoptera</taxon>
        <taxon>Polyphaga</taxon>
        <taxon>Cucujiformia</taxon>
        <taxon>Chrysomeloidea</taxon>
        <taxon>Chrysomelidae</taxon>
        <taxon>Galerucinae</taxon>
        <taxon>Diabroticina</taxon>
        <taxon>Diabroticites</taxon>
        <taxon>Diabrotica</taxon>
    </lineage>
</organism>
<protein>
    <recommendedName>
        <fullName evidence="4">Balbiani ring protein 3-like</fullName>
    </recommendedName>
</protein>
<accession>A0ABM5JTB6</accession>
<feature type="region of interest" description="Disordered" evidence="1">
    <location>
        <begin position="1"/>
        <end position="22"/>
    </location>
</feature>
<evidence type="ECO:0000313" key="3">
    <source>
        <dbReference type="Proteomes" id="UP001652700"/>
    </source>
</evidence>
<dbReference type="RefSeq" id="XP_050501182.1">
    <property type="nucleotide sequence ID" value="XM_050645225.1"/>
</dbReference>